<protein>
    <submittedName>
        <fullName evidence="15">Glutamate receptor ionotropic like protein</fullName>
    </submittedName>
</protein>
<evidence type="ECO:0000256" key="1">
    <source>
        <dbReference type="ARBA" id="ARBA00004651"/>
    </source>
</evidence>
<dbReference type="InterPro" id="IPR052192">
    <property type="entry name" value="Insect_Ionotropic_Sensory_Rcpt"/>
</dbReference>
<evidence type="ECO:0000256" key="13">
    <source>
        <dbReference type="SAM" id="Phobius"/>
    </source>
</evidence>
<evidence type="ECO:0000256" key="4">
    <source>
        <dbReference type="ARBA" id="ARBA00022475"/>
    </source>
</evidence>
<evidence type="ECO:0000313" key="15">
    <source>
        <dbReference type="EMBL" id="KAF8766878.1"/>
    </source>
</evidence>
<dbReference type="GO" id="GO:0015276">
    <property type="term" value="F:ligand-gated monoatomic ion channel activity"/>
    <property type="evidence" value="ECO:0007669"/>
    <property type="project" value="InterPro"/>
</dbReference>
<evidence type="ECO:0000256" key="8">
    <source>
        <dbReference type="ARBA" id="ARBA00023136"/>
    </source>
</evidence>
<keyword evidence="16" id="KW-1185">Reference proteome</keyword>
<dbReference type="AlphaFoldDB" id="A0A8T0E698"/>
<evidence type="ECO:0000256" key="7">
    <source>
        <dbReference type="ARBA" id="ARBA00023065"/>
    </source>
</evidence>
<gene>
    <name evidence="15" type="ORF">HNY73_019899</name>
</gene>
<evidence type="ECO:0000256" key="12">
    <source>
        <dbReference type="ARBA" id="ARBA00023303"/>
    </source>
</evidence>
<dbReference type="SUPFAM" id="SSF53850">
    <property type="entry name" value="Periplasmic binding protein-like II"/>
    <property type="match status" value="1"/>
</dbReference>
<keyword evidence="4" id="KW-1003">Cell membrane</keyword>
<dbReference type="Gene3D" id="3.40.190.10">
    <property type="entry name" value="Periplasmic binding protein-like II"/>
    <property type="match status" value="1"/>
</dbReference>
<dbReference type="EMBL" id="JABXBU010002230">
    <property type="protein sequence ID" value="KAF8766878.1"/>
    <property type="molecule type" value="Genomic_DNA"/>
</dbReference>
<feature type="transmembrane region" description="Helical" evidence="13">
    <location>
        <begin position="182"/>
        <end position="206"/>
    </location>
</feature>
<name>A0A8T0E698_ARGBR</name>
<comment type="caution">
    <text evidence="15">The sequence shown here is derived from an EMBL/GenBank/DDBJ whole genome shotgun (WGS) entry which is preliminary data.</text>
</comment>
<keyword evidence="12" id="KW-0407">Ion channel</keyword>
<keyword evidence="11" id="KW-1071">Ligand-gated ion channel</keyword>
<feature type="domain" description="Ionotropic glutamate receptor L-glutamate and glycine-binding" evidence="14">
    <location>
        <begin position="16"/>
        <end position="75"/>
    </location>
</feature>
<evidence type="ECO:0000256" key="11">
    <source>
        <dbReference type="ARBA" id="ARBA00023286"/>
    </source>
</evidence>
<dbReference type="InterPro" id="IPR019594">
    <property type="entry name" value="Glu/Gly-bd"/>
</dbReference>
<dbReference type="Proteomes" id="UP000807504">
    <property type="component" value="Unassembled WGS sequence"/>
</dbReference>
<reference evidence="15" key="2">
    <citation type="submission" date="2020-06" db="EMBL/GenBank/DDBJ databases">
        <authorList>
            <person name="Sheffer M."/>
        </authorList>
    </citation>
    <scope>NUCLEOTIDE SEQUENCE</scope>
</reference>
<keyword evidence="3" id="KW-0813">Transport</keyword>
<comment type="similarity">
    <text evidence="2">Belongs to the glutamate-gated ion channel (TC 1.A.10.1) family.</text>
</comment>
<keyword evidence="6 13" id="KW-1133">Transmembrane helix</keyword>
<reference evidence="15" key="1">
    <citation type="journal article" date="2020" name="bioRxiv">
        <title>Chromosome-level reference genome of the European wasp spider Argiope bruennichi: a resource for studies on range expansion and evolutionary adaptation.</title>
        <authorList>
            <person name="Sheffer M.M."/>
            <person name="Hoppe A."/>
            <person name="Krehenwinkel H."/>
            <person name="Uhl G."/>
            <person name="Kuss A.W."/>
            <person name="Jensen L."/>
            <person name="Jensen C."/>
            <person name="Gillespie R.G."/>
            <person name="Hoff K.J."/>
            <person name="Prost S."/>
        </authorList>
    </citation>
    <scope>NUCLEOTIDE SEQUENCE</scope>
</reference>
<dbReference type="Pfam" id="PF00060">
    <property type="entry name" value="Lig_chan"/>
    <property type="match status" value="1"/>
</dbReference>
<organism evidence="15 16">
    <name type="scientific">Argiope bruennichi</name>
    <name type="common">Wasp spider</name>
    <name type="synonym">Aranea bruennichi</name>
    <dbReference type="NCBI Taxonomy" id="94029"/>
    <lineage>
        <taxon>Eukaryota</taxon>
        <taxon>Metazoa</taxon>
        <taxon>Ecdysozoa</taxon>
        <taxon>Arthropoda</taxon>
        <taxon>Chelicerata</taxon>
        <taxon>Arachnida</taxon>
        <taxon>Araneae</taxon>
        <taxon>Araneomorphae</taxon>
        <taxon>Entelegynae</taxon>
        <taxon>Araneoidea</taxon>
        <taxon>Araneidae</taxon>
        <taxon>Argiope</taxon>
    </lineage>
</organism>
<dbReference type="GO" id="GO:0005886">
    <property type="term" value="C:plasma membrane"/>
    <property type="evidence" value="ECO:0007669"/>
    <property type="project" value="UniProtKB-SubCell"/>
</dbReference>
<proteinExistence type="inferred from homology"/>
<evidence type="ECO:0000256" key="6">
    <source>
        <dbReference type="ARBA" id="ARBA00022989"/>
    </source>
</evidence>
<evidence type="ECO:0000256" key="9">
    <source>
        <dbReference type="ARBA" id="ARBA00023170"/>
    </source>
</evidence>
<evidence type="ECO:0000256" key="10">
    <source>
        <dbReference type="ARBA" id="ARBA00023180"/>
    </source>
</evidence>
<dbReference type="PANTHER" id="PTHR42643">
    <property type="entry name" value="IONOTROPIC RECEPTOR 20A-RELATED"/>
    <property type="match status" value="1"/>
</dbReference>
<keyword evidence="8 13" id="KW-0472">Membrane</keyword>
<dbReference type="InterPro" id="IPR001320">
    <property type="entry name" value="Iontro_rcpt_C"/>
</dbReference>
<evidence type="ECO:0000313" key="16">
    <source>
        <dbReference type="Proteomes" id="UP000807504"/>
    </source>
</evidence>
<dbReference type="Pfam" id="PF10613">
    <property type="entry name" value="Lig_chan-Glu_bd"/>
    <property type="match status" value="1"/>
</dbReference>
<keyword evidence="5 13" id="KW-0812">Transmembrane</keyword>
<dbReference type="GO" id="GO:0050906">
    <property type="term" value="P:detection of stimulus involved in sensory perception"/>
    <property type="evidence" value="ECO:0007669"/>
    <property type="project" value="UniProtKB-ARBA"/>
</dbReference>
<comment type="subcellular location">
    <subcellularLocation>
        <location evidence="1">Cell membrane</location>
        <topology evidence="1">Multi-pass membrane protein</topology>
    </subcellularLocation>
</comment>
<evidence type="ECO:0000256" key="2">
    <source>
        <dbReference type="ARBA" id="ARBA00008685"/>
    </source>
</evidence>
<dbReference type="PANTHER" id="PTHR42643:SF24">
    <property type="entry name" value="IONOTROPIC RECEPTOR 60A"/>
    <property type="match status" value="1"/>
</dbReference>
<keyword evidence="10" id="KW-0325">Glycoprotein</keyword>
<accession>A0A8T0E698</accession>
<sequence length="437" mass="49920">MKFPSEVLIAVLPSKHMFEINKENNDIKVSGVEGKLLDILSSALKFNYQLFSPRVRDWGRLQNGNWTGLVGMVHRKEVDLALSTLTISEDRMEAIDFTSPYTIQDVTFIVSKPGVLDNVNDIFQPFDLYTWICTFLSVIIYSGLFYFLLSAKYPYSRLLLELFGSTIRLPTFINLNSQLVRILFSLWLIFTVVISFGYSSTLLSFMTLPLHQQPIRTFRELSEAIRRGSYKCMAETGSTIPKSLSLDPMDHFVYLGNAVETNKWFFNISDLAKGKVKLRNTAILNVRFKLEMINGLVASYNPMEISNDVFASWKLAIGVRKGFCCTRKLNKVISRIWNSGLFEKLKSDEWFYMSSLVSKHTVETKENEQLTISDIYSSLVILCFGYSVSCCVCVGEIGYFYLKLSFLTRNQGSESKPLTRSHFNKGRHIYPILPLSG</sequence>
<dbReference type="Gene3D" id="1.10.287.70">
    <property type="match status" value="1"/>
</dbReference>
<dbReference type="SMART" id="SM00918">
    <property type="entry name" value="Lig_chan-Glu_bd"/>
    <property type="match status" value="1"/>
</dbReference>
<evidence type="ECO:0000256" key="3">
    <source>
        <dbReference type="ARBA" id="ARBA00022448"/>
    </source>
</evidence>
<feature type="transmembrane region" description="Helical" evidence="13">
    <location>
        <begin position="128"/>
        <end position="149"/>
    </location>
</feature>
<keyword evidence="9 15" id="KW-0675">Receptor</keyword>
<evidence type="ECO:0000256" key="5">
    <source>
        <dbReference type="ARBA" id="ARBA00022692"/>
    </source>
</evidence>
<evidence type="ECO:0000259" key="14">
    <source>
        <dbReference type="SMART" id="SM00918"/>
    </source>
</evidence>
<keyword evidence="7" id="KW-0406">Ion transport</keyword>